<evidence type="ECO:0000256" key="11">
    <source>
        <dbReference type="ARBA" id="ARBA00023288"/>
    </source>
</evidence>
<sequence>HRGRLLPGLFPGSLPSLSSHRCLGMTTPTEGWRTDLSALRTMPSAFKEVVKSAIKELDSRGDLIPVDSLCNSTSFRPYSLLSRKRSRSKYWKYRYKCVNLSIKDILEPEPECCGCVQISDAADGNVQGRMALESMDQWKIAGAVAMSGSHSASMNVCILRVAQNTWVVMHQERHLQQPEHKILQQLRSRGEDVFMVTDVLQTQEEVQVTLIHAREGSGQFALPGVTCLQVCGESKGHLSRKKMVTIPAGSILAFRVAKLLIDPTWGECRVKSLSLEPRLPGQEAGSLGCFSSPGDAVGASEVKDKSAELRHLKMELREQLLRDIGRLLDDQPHMEALEASLDQGLCSGGQVEPLDGPAGSVLECLVLPSGELVLKLAEPISYLLGALTALTETQQKLLAEALETRMLLKQLELVEQILVQSTPWQEPSFVSLPLSLLGNSWDEEAPTWVLLEECDLTLRVDPPQVHWKPESEGPMCALSESFLAQPYMESQEPNSTIGLKCNEAGPGVGKTQ</sequence>
<reference evidence="15" key="3">
    <citation type="submission" date="2025-09" db="UniProtKB">
        <authorList>
            <consortium name="Ensembl"/>
        </authorList>
    </citation>
    <scope>IDENTIFICATION</scope>
</reference>
<reference evidence="15" key="2">
    <citation type="submission" date="2025-08" db="UniProtKB">
        <authorList>
            <consortium name="Ensembl"/>
        </authorList>
    </citation>
    <scope>IDENTIFICATION</scope>
</reference>
<keyword evidence="8" id="KW-0812">Transmembrane</keyword>
<dbReference type="PANTHER" id="PTHR16399">
    <property type="entry name" value="GASDERMIN"/>
    <property type="match status" value="1"/>
</dbReference>
<keyword evidence="4" id="KW-1134">Transmembrane beta strand</keyword>
<feature type="domain" description="Gasdermin PUB" evidence="14">
    <location>
        <begin position="300"/>
        <end position="465"/>
    </location>
</feature>
<evidence type="ECO:0000256" key="8">
    <source>
        <dbReference type="ARBA" id="ARBA00022692"/>
    </source>
</evidence>
<dbReference type="GO" id="GO:0001786">
    <property type="term" value="F:phosphatidylserine binding"/>
    <property type="evidence" value="ECO:0007669"/>
    <property type="project" value="TreeGrafter"/>
</dbReference>
<dbReference type="PANTHER" id="PTHR16399:SF15">
    <property type="entry name" value="GASDERMIN-D"/>
    <property type="match status" value="1"/>
</dbReference>
<name>A0A8C9CRY5_PERMB</name>
<reference evidence="15 16" key="1">
    <citation type="submission" date="2018-10" db="EMBL/GenBank/DDBJ databases">
        <title>Improved assembly of the deer mouse Peromyscus maniculatus genome.</title>
        <authorList>
            <person name="Lassance J.-M."/>
            <person name="Hoekstra H.E."/>
        </authorList>
    </citation>
    <scope>NUCLEOTIDE SEQUENCE [LARGE SCALE GENOMIC DNA]</scope>
</reference>
<dbReference type="InterPro" id="IPR041263">
    <property type="entry name" value="Gasdermin_PUB"/>
</dbReference>
<dbReference type="AlphaFoldDB" id="A0A8C9CRY5"/>
<dbReference type="Pfam" id="PF17708">
    <property type="entry name" value="Gasdermin_C"/>
    <property type="match status" value="1"/>
</dbReference>
<accession>A0A8C9CRY5</accession>
<dbReference type="Proteomes" id="UP000694547">
    <property type="component" value="Chromosome 2"/>
</dbReference>
<protein>
    <recommendedName>
        <fullName evidence="17">Gasdermin D</fullName>
    </recommendedName>
</protein>
<dbReference type="GO" id="GO:0072559">
    <property type="term" value="C:NLRP3 inflammasome complex"/>
    <property type="evidence" value="ECO:0007669"/>
    <property type="project" value="TreeGrafter"/>
</dbReference>
<comment type="subcellular location">
    <subcellularLocation>
        <location evidence="2">Cell membrane</location>
        <topology evidence="2">Multi-pass membrane protein</topology>
    </subcellularLocation>
    <subcellularLocation>
        <location evidence="1">Cytoplasm</location>
        <location evidence="1">Cytosol</location>
    </subcellularLocation>
</comment>
<dbReference type="GO" id="GO:0012501">
    <property type="term" value="P:programmed cell death"/>
    <property type="evidence" value="ECO:0007669"/>
    <property type="project" value="UniProtKB-KW"/>
</dbReference>
<dbReference type="InterPro" id="IPR040460">
    <property type="entry name" value="Gasdermin_pore"/>
</dbReference>
<evidence type="ECO:0000256" key="9">
    <source>
        <dbReference type="ARBA" id="ARBA00023136"/>
    </source>
</evidence>
<evidence type="ECO:0008006" key="17">
    <source>
        <dbReference type="Google" id="ProtNLM"/>
    </source>
</evidence>
<feature type="domain" description="Gasdermin pore forming" evidence="13">
    <location>
        <begin position="45"/>
        <end position="263"/>
    </location>
</feature>
<evidence type="ECO:0000256" key="12">
    <source>
        <dbReference type="SAM" id="MobiDB-lite"/>
    </source>
</evidence>
<evidence type="ECO:0000313" key="15">
    <source>
        <dbReference type="Ensembl" id="ENSPEMP00000036062.1"/>
    </source>
</evidence>
<dbReference type="GO" id="GO:0070273">
    <property type="term" value="F:phosphatidylinositol-4-phosphate binding"/>
    <property type="evidence" value="ECO:0007669"/>
    <property type="project" value="TreeGrafter"/>
</dbReference>
<keyword evidence="6" id="KW-0963">Cytoplasm</keyword>
<evidence type="ECO:0000313" key="16">
    <source>
        <dbReference type="Proteomes" id="UP000694547"/>
    </source>
</evidence>
<keyword evidence="5" id="KW-1003">Cell membrane</keyword>
<dbReference type="Ensembl" id="ENSPEMT00000040744.1">
    <property type="protein sequence ID" value="ENSPEMP00000036062.1"/>
    <property type="gene ID" value="ENSPEMG00000031260.1"/>
</dbReference>
<dbReference type="GO" id="GO:0070269">
    <property type="term" value="P:pyroptotic inflammatory response"/>
    <property type="evidence" value="ECO:0007669"/>
    <property type="project" value="TreeGrafter"/>
</dbReference>
<dbReference type="GO" id="GO:0042742">
    <property type="term" value="P:defense response to bacterium"/>
    <property type="evidence" value="ECO:0007669"/>
    <property type="project" value="TreeGrafter"/>
</dbReference>
<feature type="region of interest" description="Disordered" evidence="12">
    <location>
        <begin position="493"/>
        <end position="512"/>
    </location>
</feature>
<evidence type="ECO:0000259" key="13">
    <source>
        <dbReference type="Pfam" id="PF04598"/>
    </source>
</evidence>
<dbReference type="GO" id="GO:0005546">
    <property type="term" value="F:phosphatidylinositol-4,5-bisphosphate binding"/>
    <property type="evidence" value="ECO:0007669"/>
    <property type="project" value="TreeGrafter"/>
</dbReference>
<evidence type="ECO:0000256" key="7">
    <source>
        <dbReference type="ARBA" id="ARBA00022590"/>
    </source>
</evidence>
<evidence type="ECO:0000256" key="3">
    <source>
        <dbReference type="ARBA" id="ARBA00009279"/>
    </source>
</evidence>
<keyword evidence="16" id="KW-1185">Reference proteome</keyword>
<evidence type="ECO:0000256" key="4">
    <source>
        <dbReference type="ARBA" id="ARBA00022452"/>
    </source>
</evidence>
<dbReference type="GO" id="GO:0005886">
    <property type="term" value="C:plasma membrane"/>
    <property type="evidence" value="ECO:0007669"/>
    <property type="project" value="UniProtKB-SubCell"/>
</dbReference>
<keyword evidence="7" id="KW-1210">Necrosis</keyword>
<keyword evidence="9" id="KW-0472">Membrane</keyword>
<organism evidence="15 16">
    <name type="scientific">Peromyscus maniculatus bairdii</name>
    <name type="common">Prairie deer mouse</name>
    <dbReference type="NCBI Taxonomy" id="230844"/>
    <lineage>
        <taxon>Eukaryota</taxon>
        <taxon>Metazoa</taxon>
        <taxon>Chordata</taxon>
        <taxon>Craniata</taxon>
        <taxon>Vertebrata</taxon>
        <taxon>Euteleostomi</taxon>
        <taxon>Mammalia</taxon>
        <taxon>Eutheria</taxon>
        <taxon>Euarchontoglires</taxon>
        <taxon>Glires</taxon>
        <taxon>Rodentia</taxon>
        <taxon>Myomorpha</taxon>
        <taxon>Muroidea</taxon>
        <taxon>Cricetidae</taxon>
        <taxon>Neotominae</taxon>
        <taxon>Peromyscus</taxon>
    </lineage>
</organism>
<keyword evidence="10" id="KW-0564">Palmitate</keyword>
<evidence type="ECO:0000256" key="2">
    <source>
        <dbReference type="ARBA" id="ARBA00004651"/>
    </source>
</evidence>
<evidence type="ECO:0000256" key="1">
    <source>
        <dbReference type="ARBA" id="ARBA00004514"/>
    </source>
</evidence>
<comment type="similarity">
    <text evidence="3">Belongs to the gasdermin family.</text>
</comment>
<dbReference type="InterPro" id="IPR007677">
    <property type="entry name" value="Gasdermin"/>
</dbReference>
<dbReference type="Pfam" id="PF04598">
    <property type="entry name" value="Gasdermin"/>
    <property type="match status" value="1"/>
</dbReference>
<evidence type="ECO:0000256" key="5">
    <source>
        <dbReference type="ARBA" id="ARBA00022475"/>
    </source>
</evidence>
<evidence type="ECO:0000256" key="6">
    <source>
        <dbReference type="ARBA" id="ARBA00022490"/>
    </source>
</evidence>
<evidence type="ECO:0000259" key="14">
    <source>
        <dbReference type="Pfam" id="PF17708"/>
    </source>
</evidence>
<dbReference type="GeneTree" id="ENSGT00950000183140"/>
<keyword evidence="11" id="KW-0449">Lipoprotein</keyword>
<proteinExistence type="inferred from homology"/>
<evidence type="ECO:0000256" key="10">
    <source>
        <dbReference type="ARBA" id="ARBA00023139"/>
    </source>
</evidence>